<organism evidence="1 2">
    <name type="scientific">Dryococelus australis</name>
    <dbReference type="NCBI Taxonomy" id="614101"/>
    <lineage>
        <taxon>Eukaryota</taxon>
        <taxon>Metazoa</taxon>
        <taxon>Ecdysozoa</taxon>
        <taxon>Arthropoda</taxon>
        <taxon>Hexapoda</taxon>
        <taxon>Insecta</taxon>
        <taxon>Pterygota</taxon>
        <taxon>Neoptera</taxon>
        <taxon>Polyneoptera</taxon>
        <taxon>Phasmatodea</taxon>
        <taxon>Verophasmatodea</taxon>
        <taxon>Anareolatae</taxon>
        <taxon>Phasmatidae</taxon>
        <taxon>Eurycanthinae</taxon>
        <taxon>Dryococelus</taxon>
    </lineage>
</organism>
<feature type="non-terminal residue" evidence="1">
    <location>
        <position position="148"/>
    </location>
</feature>
<dbReference type="EMBL" id="JARBHB010000011">
    <property type="protein sequence ID" value="KAJ8873153.1"/>
    <property type="molecule type" value="Genomic_DNA"/>
</dbReference>
<comment type="caution">
    <text evidence="1">The sequence shown here is derived from an EMBL/GenBank/DDBJ whole genome shotgun (WGS) entry which is preliminary data.</text>
</comment>
<name>A0ABQ9GM96_9NEOP</name>
<proteinExistence type="predicted"/>
<reference evidence="1 2" key="1">
    <citation type="submission" date="2023-02" db="EMBL/GenBank/DDBJ databases">
        <title>LHISI_Scaffold_Assembly.</title>
        <authorList>
            <person name="Stuart O.P."/>
            <person name="Cleave R."/>
            <person name="Magrath M.J.L."/>
            <person name="Mikheyev A.S."/>
        </authorList>
    </citation>
    <scope>NUCLEOTIDE SEQUENCE [LARGE SCALE GENOMIC DNA]</scope>
    <source>
        <strain evidence="1">Daus_M_001</strain>
        <tissue evidence="1">Leg muscle</tissue>
    </source>
</reference>
<evidence type="ECO:0000313" key="1">
    <source>
        <dbReference type="EMBL" id="KAJ8873153.1"/>
    </source>
</evidence>
<dbReference type="Proteomes" id="UP001159363">
    <property type="component" value="Chromosome 10"/>
</dbReference>
<keyword evidence="2" id="KW-1185">Reference proteome</keyword>
<sequence length="148" mass="17088">MDASSSVDYRRTDVLKILQKNGMVAMRHVDQLRDQGMDDGNWILLHTGCYLHYHQQLMLAMIVLLRWNRGRAVRTRIRALFLGSRSNIVNKTHLWKSSRREPQGKSYLNQGQKSCLLMVLRLRSCDAPSGQEQGPTADIISLYRFSIN</sequence>
<protein>
    <submittedName>
        <fullName evidence="1">Uncharacterized protein</fullName>
    </submittedName>
</protein>
<accession>A0ABQ9GM96</accession>
<gene>
    <name evidence="1" type="ORF">PR048_026770</name>
</gene>
<evidence type="ECO:0000313" key="2">
    <source>
        <dbReference type="Proteomes" id="UP001159363"/>
    </source>
</evidence>